<evidence type="ECO:0000259" key="3">
    <source>
        <dbReference type="PROSITE" id="PS51186"/>
    </source>
</evidence>
<protein>
    <submittedName>
        <fullName evidence="4">GNAT family N-acetyltransferase</fullName>
    </submittedName>
</protein>
<keyword evidence="2" id="KW-0012">Acyltransferase</keyword>
<dbReference type="PANTHER" id="PTHR43877:SF5">
    <property type="entry name" value="BLL8307 PROTEIN"/>
    <property type="match status" value="1"/>
</dbReference>
<keyword evidence="5" id="KW-1185">Reference proteome</keyword>
<dbReference type="InterPro" id="IPR050832">
    <property type="entry name" value="Bact_Acetyltransf"/>
</dbReference>
<evidence type="ECO:0000256" key="2">
    <source>
        <dbReference type="ARBA" id="ARBA00023315"/>
    </source>
</evidence>
<dbReference type="InterPro" id="IPR016181">
    <property type="entry name" value="Acyl_CoA_acyltransferase"/>
</dbReference>
<dbReference type="EMBL" id="BAABJM010000002">
    <property type="protein sequence ID" value="GAA5055602.1"/>
    <property type="molecule type" value="Genomic_DNA"/>
</dbReference>
<keyword evidence="1" id="KW-0808">Transferase</keyword>
<dbReference type="RefSeq" id="WP_345496149.1">
    <property type="nucleotide sequence ID" value="NZ_BAABJM010000002.1"/>
</dbReference>
<evidence type="ECO:0000256" key="1">
    <source>
        <dbReference type="ARBA" id="ARBA00022679"/>
    </source>
</evidence>
<accession>A0ABP9KC34</accession>
<name>A0ABP9KC34_9NOCA</name>
<sequence length="165" mass="18422">MTRTNELAEEDQAQSRIAVDDVTDPRVVALLTEHLAQMHEHSPADSVHALGLESLRRPEVTVWVAWEGGQPAGCAALLRLDEHHGEIKSMRTAEGYLRRGIAARLLRRLLDEGAERGYRRLSLETGSAEYFLPAQRLYAANGFGFCAPFGAYRPDPFSVFMTRTL</sequence>
<reference evidence="5" key="1">
    <citation type="journal article" date="2019" name="Int. J. Syst. Evol. Microbiol.">
        <title>The Global Catalogue of Microorganisms (GCM) 10K type strain sequencing project: providing services to taxonomists for standard genome sequencing and annotation.</title>
        <authorList>
            <consortium name="The Broad Institute Genomics Platform"/>
            <consortium name="The Broad Institute Genome Sequencing Center for Infectious Disease"/>
            <person name="Wu L."/>
            <person name="Ma J."/>
        </authorList>
    </citation>
    <scope>NUCLEOTIDE SEQUENCE [LARGE SCALE GENOMIC DNA]</scope>
    <source>
        <strain evidence="5">JCM 18298</strain>
    </source>
</reference>
<evidence type="ECO:0000313" key="5">
    <source>
        <dbReference type="Proteomes" id="UP001500603"/>
    </source>
</evidence>
<dbReference type="SUPFAM" id="SSF55729">
    <property type="entry name" value="Acyl-CoA N-acyltransferases (Nat)"/>
    <property type="match status" value="1"/>
</dbReference>
<dbReference type="Pfam" id="PF00583">
    <property type="entry name" value="Acetyltransf_1"/>
    <property type="match status" value="1"/>
</dbReference>
<dbReference type="PANTHER" id="PTHR43877">
    <property type="entry name" value="AMINOALKYLPHOSPHONATE N-ACETYLTRANSFERASE-RELATED-RELATED"/>
    <property type="match status" value="1"/>
</dbReference>
<dbReference type="CDD" id="cd04301">
    <property type="entry name" value="NAT_SF"/>
    <property type="match status" value="1"/>
</dbReference>
<organism evidence="4 5">
    <name type="scientific">Nocardia callitridis</name>
    <dbReference type="NCBI Taxonomy" id="648753"/>
    <lineage>
        <taxon>Bacteria</taxon>
        <taxon>Bacillati</taxon>
        <taxon>Actinomycetota</taxon>
        <taxon>Actinomycetes</taxon>
        <taxon>Mycobacteriales</taxon>
        <taxon>Nocardiaceae</taxon>
        <taxon>Nocardia</taxon>
    </lineage>
</organism>
<comment type="caution">
    <text evidence="4">The sequence shown here is derived from an EMBL/GenBank/DDBJ whole genome shotgun (WGS) entry which is preliminary data.</text>
</comment>
<feature type="domain" description="N-acetyltransferase" evidence="3">
    <location>
        <begin position="17"/>
        <end position="165"/>
    </location>
</feature>
<evidence type="ECO:0000313" key="4">
    <source>
        <dbReference type="EMBL" id="GAA5055602.1"/>
    </source>
</evidence>
<dbReference type="PROSITE" id="PS51186">
    <property type="entry name" value="GNAT"/>
    <property type="match status" value="1"/>
</dbReference>
<gene>
    <name evidence="4" type="ORF">GCM10023318_31950</name>
</gene>
<dbReference type="Gene3D" id="3.40.630.30">
    <property type="match status" value="1"/>
</dbReference>
<proteinExistence type="predicted"/>
<dbReference type="Proteomes" id="UP001500603">
    <property type="component" value="Unassembled WGS sequence"/>
</dbReference>
<dbReference type="InterPro" id="IPR000182">
    <property type="entry name" value="GNAT_dom"/>
</dbReference>